<accession>A0ABP8VA28</accession>
<evidence type="ECO:0000313" key="1">
    <source>
        <dbReference type="EMBL" id="GAA4652236.1"/>
    </source>
</evidence>
<comment type="caution">
    <text evidence="1">The sequence shown here is derived from an EMBL/GenBank/DDBJ whole genome shotgun (WGS) entry which is preliminary data.</text>
</comment>
<name>A0ABP8VA28_9GAMM</name>
<dbReference type="Proteomes" id="UP001500604">
    <property type="component" value="Unassembled WGS sequence"/>
</dbReference>
<sequence>MIIESTTMFLSLKNNGKLVSILKPEELFNPCEPNVTGCIQWGEDPAEPEQFRKNNLRFLSGESLPRCWLNDHYRDAEVHKRAPQSIPDYR</sequence>
<proteinExistence type="predicted"/>
<protein>
    <recommendedName>
        <fullName evidence="3">Acetyltransferase</fullName>
    </recommendedName>
</protein>
<evidence type="ECO:0000313" key="2">
    <source>
        <dbReference type="Proteomes" id="UP001500604"/>
    </source>
</evidence>
<dbReference type="EMBL" id="BAABFL010000472">
    <property type="protein sequence ID" value="GAA4652236.1"/>
    <property type="molecule type" value="Genomic_DNA"/>
</dbReference>
<gene>
    <name evidence="1" type="ORF">GCM10023116_45200</name>
</gene>
<keyword evidence="2" id="KW-1185">Reference proteome</keyword>
<reference evidence="2" key="1">
    <citation type="journal article" date="2019" name="Int. J. Syst. Evol. Microbiol.">
        <title>The Global Catalogue of Microorganisms (GCM) 10K type strain sequencing project: providing services to taxonomists for standard genome sequencing and annotation.</title>
        <authorList>
            <consortium name="The Broad Institute Genomics Platform"/>
            <consortium name="The Broad Institute Genome Sequencing Center for Infectious Disease"/>
            <person name="Wu L."/>
            <person name="Ma J."/>
        </authorList>
    </citation>
    <scope>NUCLEOTIDE SEQUENCE [LARGE SCALE GENOMIC DNA]</scope>
    <source>
        <strain evidence="2">JCM 17805</strain>
    </source>
</reference>
<organism evidence="1 2">
    <name type="scientific">Kistimonas scapharcae</name>
    <dbReference type="NCBI Taxonomy" id="1036133"/>
    <lineage>
        <taxon>Bacteria</taxon>
        <taxon>Pseudomonadati</taxon>
        <taxon>Pseudomonadota</taxon>
        <taxon>Gammaproteobacteria</taxon>
        <taxon>Oceanospirillales</taxon>
        <taxon>Endozoicomonadaceae</taxon>
        <taxon>Kistimonas</taxon>
    </lineage>
</organism>
<evidence type="ECO:0008006" key="3">
    <source>
        <dbReference type="Google" id="ProtNLM"/>
    </source>
</evidence>